<reference evidence="2 3" key="2">
    <citation type="journal article" date="2015" name="Genome Announc.">
        <title>Complete Genome Sequence of Spiroplasma kunkelii Strain CR2-3x, Causal Agent of Corn Stunt Disease in Zea mays L.</title>
        <authorList>
            <person name="Davis R.E."/>
            <person name="Shao J."/>
            <person name="Dally E.L."/>
            <person name="Zhao Y."/>
            <person name="Gasparich G.E."/>
            <person name="Gaynor B.J."/>
            <person name="Athey J.C."/>
            <person name="Harrison N.A."/>
            <person name="Donofrio N."/>
        </authorList>
    </citation>
    <scope>NUCLEOTIDE SEQUENCE [LARGE SCALE GENOMIC DNA]</scope>
    <source>
        <strain evidence="2 3">CR2-3x</strain>
        <plasmid evidence="2">pSKU226</plasmid>
    </source>
</reference>
<dbReference type="AlphaFoldDB" id="A0SEG8"/>
<dbReference type="EMBL" id="CP012423">
    <property type="protein sequence ID" value="ALA98578.1"/>
    <property type="molecule type" value="Genomic_DNA"/>
</dbReference>
<dbReference type="Gene3D" id="2.40.50.140">
    <property type="entry name" value="Nucleic acid-binding proteins"/>
    <property type="match status" value="1"/>
</dbReference>
<reference evidence="1" key="1">
    <citation type="journal article" date="2006" name="Plant Dis.">
        <title>Characterization of a Novel Adhesin-like Gene and Design of a Real-Time PCR for Rapid, Sensitive, and Specific Detection of Spiroplasma kunkelii.</title>
        <authorList>
            <person name="Wei W."/>
            <person name="Opgenorth D.C."/>
            <person name="Davis R.E."/>
            <person name="Chang C.-J."/>
            <person name="Summers C.G."/>
            <person name="Zhao Y."/>
        </authorList>
    </citation>
    <scope>NUCLEOTIDE SEQUENCE</scope>
    <source>
        <strain evidence="1">CR2-3x</strain>
    </source>
</reference>
<organism evidence="1">
    <name type="scientific">Spiroplasma kunkelii CR2-3x</name>
    <dbReference type="NCBI Taxonomy" id="273035"/>
    <lineage>
        <taxon>Bacteria</taxon>
        <taxon>Bacillati</taxon>
        <taxon>Mycoplasmatota</taxon>
        <taxon>Mollicutes</taxon>
        <taxon>Entomoplasmatales</taxon>
        <taxon>Spiroplasmataceae</taxon>
        <taxon>Spiroplasma</taxon>
    </lineage>
</organism>
<evidence type="ECO:0000313" key="1">
    <source>
        <dbReference type="EMBL" id="ABC60228.1"/>
    </source>
</evidence>
<name>A0SEG8_SPIKU</name>
<accession>A0SEG8</accession>
<dbReference type="KEGG" id="skn:SKUN_001724"/>
<geneLocation type="plasmid" evidence="2 3">
    <name>pSKU226</name>
</geneLocation>
<dbReference type="InterPro" id="IPR012340">
    <property type="entry name" value="NA-bd_OB-fold"/>
</dbReference>
<keyword evidence="3" id="KW-1185">Reference proteome</keyword>
<evidence type="ECO:0000313" key="3">
    <source>
        <dbReference type="Proteomes" id="UP000062963"/>
    </source>
</evidence>
<dbReference type="Proteomes" id="UP000062963">
    <property type="component" value="Plasmid pSKU226"/>
</dbReference>
<proteinExistence type="predicted"/>
<sequence length="105" mass="12674">MKGIFYMYRNFKNNQLFLKEVDVIFADKAMFKTITDKNNIQRNLFSFWVNDDGQNIKCVTWNETADNLNKVFNKDTKTMEIKYLHKNNKNTNELEYSVREFNIIN</sequence>
<dbReference type="EMBL" id="DQ333197">
    <property type="protein sequence ID" value="ABC60228.1"/>
    <property type="molecule type" value="Genomic_DNA"/>
</dbReference>
<dbReference type="PATRIC" id="fig|273035.7.peg.2154"/>
<gene>
    <name evidence="2" type="ORF">SKUN_001724</name>
</gene>
<evidence type="ECO:0000313" key="2">
    <source>
        <dbReference type="EMBL" id="ALA98578.1"/>
    </source>
</evidence>
<protein>
    <submittedName>
        <fullName evidence="1">Uncharacterized protein</fullName>
    </submittedName>
</protein>
<keyword evidence="2" id="KW-0614">Plasmid</keyword>